<dbReference type="GeneID" id="99802451"/>
<feature type="chain" id="PRO_5039969238" description="S013" evidence="1">
    <location>
        <begin position="23"/>
        <end position="285"/>
    </location>
</feature>
<dbReference type="EMBL" id="AAHVET010000021">
    <property type="protein sequence ID" value="ECA7025105.1"/>
    <property type="molecule type" value="Genomic_DNA"/>
</dbReference>
<dbReference type="RefSeq" id="WP_000783473.1">
    <property type="nucleotide sequence ID" value="NZ_CALNWF010000016.1"/>
</dbReference>
<evidence type="ECO:0000313" key="2">
    <source>
        <dbReference type="EMBL" id="AIG88668.1"/>
    </source>
</evidence>
<evidence type="ECO:0000313" key="9">
    <source>
        <dbReference type="EMBL" id="ECF3454330.1"/>
    </source>
</evidence>
<organism evidence="2">
    <name type="scientific">Salmonella enterica subsp. enterica serovar Kentucky</name>
    <dbReference type="NCBI Taxonomy" id="192955"/>
    <lineage>
        <taxon>Bacteria</taxon>
        <taxon>Pseudomonadati</taxon>
        <taxon>Pseudomonadota</taxon>
        <taxon>Gammaproteobacteria</taxon>
        <taxon>Enterobacterales</taxon>
        <taxon>Enterobacteriaceae</taxon>
        <taxon>Salmonella</taxon>
    </lineage>
</organism>
<dbReference type="PROSITE" id="PS51257">
    <property type="entry name" value="PROKAR_LIPOPROTEIN"/>
    <property type="match status" value="1"/>
</dbReference>
<reference evidence="10" key="4">
    <citation type="submission" date="2019-01" db="EMBL/GenBank/DDBJ databases">
        <authorList>
            <consortium name="NCBI Pathogen Detection Project"/>
        </authorList>
    </citation>
    <scope>NUCLEOTIDE SEQUENCE</scope>
    <source>
        <strain evidence="11">Sam_138d57b9-c43a-44a0-af4a-27de9985fa66</strain>
        <strain evidence="10">Sam_e0b41798-f9f6-44f4-a84e-aaee07ffb6ae</strain>
    </source>
</reference>
<sequence>MKMNMSTSVSSATALFAAIMLAGCATTPKSYNSEMSRALNLARAGGIYDQDLRDSEDGRNSYRQSLLMKALNVTSLATSLDAPLRGLNGQQTLMFNTASILTSPDNPSARPSLMAWMPASMAKSSEDAYSNYINLIDNAVAVAAKSMNLDLTKIVESTAPKIDGNPLIMWAVTAPQFGCDGSNCVIAYNVTMPNPWKTPAFVGSGNIDSFNLAANNTTKYSRLIFSQVSDVKSFPMDDFYKSTSRALPEWAVMYFPPNSVFQDGKALPYPVIYEKGQQLLFRKAQ</sequence>
<dbReference type="AlphaFoldDB" id="A0A075VP65"/>
<evidence type="ECO:0000313" key="14">
    <source>
        <dbReference type="Proteomes" id="UP000426693"/>
    </source>
</evidence>
<dbReference type="EMBL" id="DAAQLU010000028">
    <property type="protein sequence ID" value="HAD9866241.1"/>
    <property type="molecule type" value="Genomic_DNA"/>
</dbReference>
<keyword evidence="1" id="KW-0732">Signal</keyword>
<accession>A0A075VP65</accession>
<evidence type="ECO:0000313" key="10">
    <source>
        <dbReference type="EMBL" id="HAD9866241.1"/>
    </source>
</evidence>
<protein>
    <recommendedName>
        <fullName evidence="15">S013</fullName>
    </recommendedName>
</protein>
<dbReference type="EMBL" id="MN640065">
    <property type="protein sequence ID" value="QIM14507.1"/>
    <property type="molecule type" value="Genomic_DNA"/>
</dbReference>
<dbReference type="EMBL" id="AAHVET010000048">
    <property type="protein sequence ID" value="ECA7025556.1"/>
    <property type="molecule type" value="Genomic_DNA"/>
</dbReference>
<dbReference type="EMBL" id="CP043667">
    <property type="protein sequence ID" value="QGK94907.1"/>
    <property type="molecule type" value="Genomic_DNA"/>
</dbReference>
<dbReference type="EMBL" id="DAAQMW010000020">
    <property type="protein sequence ID" value="HAE0019870.1"/>
    <property type="molecule type" value="Genomic_DNA"/>
</dbReference>
<reference evidence="10" key="2">
    <citation type="journal article" date="2018" name="Genome Biol.">
        <title>SKESA: strategic k-mer extension for scrupulous assemblies.</title>
        <authorList>
            <person name="Souvorov A."/>
            <person name="Agarwala R."/>
            <person name="Lipman D.J."/>
        </authorList>
    </citation>
    <scope>NUCLEOTIDE SEQUENCE</scope>
    <source>
        <strain evidence="11">Sam_138d57b9-c43a-44a0-af4a-27de9985fa66</strain>
        <strain evidence="10">Sam_e0b41798-f9f6-44f4-a84e-aaee07ffb6ae</strain>
    </source>
</reference>
<reference evidence="12 14" key="3">
    <citation type="journal article" date="2019" name="Environ. Microbiol.">
        <title>Emergence of new variants of antibiotic resistance genomic islands among multidrug-resistant Salmonella enterica in poultry.</title>
        <authorList>
            <person name="Cohen E."/>
            <person name="Davidovich M."/>
            <person name="Rokney A."/>
            <person name="Valinsky L."/>
            <person name="Rahav G."/>
            <person name="Gal-Mor O."/>
        </authorList>
    </citation>
    <scope>NUCLEOTIDE SEQUENCE [LARGE SCALE GENOMIC DNA]</scope>
    <source>
        <strain evidence="12 14">162835</strain>
    </source>
</reference>
<dbReference type="EMBL" id="AAIDVL010000026">
    <property type="protein sequence ID" value="ECD1745342.1"/>
    <property type="molecule type" value="Genomic_DNA"/>
</dbReference>
<dbReference type="Proteomes" id="UP000426693">
    <property type="component" value="Chromosome"/>
</dbReference>
<evidence type="ECO:0000313" key="7">
    <source>
        <dbReference type="EMBL" id="ECA7025556.1"/>
    </source>
</evidence>
<evidence type="ECO:0000313" key="3">
    <source>
        <dbReference type="EMBL" id="EBG5131516.1"/>
    </source>
</evidence>
<dbReference type="EMBL" id="AAHNNZ010000024">
    <property type="protein sequence ID" value="EBY2337202.1"/>
    <property type="molecule type" value="Genomic_DNA"/>
</dbReference>
<dbReference type="EMBL" id="AAHMZC010000067">
    <property type="protein sequence ID" value="EBY0478701.1"/>
    <property type="molecule type" value="Genomic_DNA"/>
</dbReference>
<evidence type="ECO:0000256" key="1">
    <source>
        <dbReference type="SAM" id="SignalP"/>
    </source>
</evidence>
<reference evidence="13" key="6">
    <citation type="journal article" date="2020" name="J Glob Antimicrob Resist">
        <title>Draft genome sequence of a multidrug-resistant Salmonella enterica serotype Kentucky ST198 with chromosomal integration of blaCTX-M-14b isolated from a poultry slaughterhouse in China.</title>
        <authorList>
            <person name="Lei C.W."/>
            <person name="Zhang Y."/>
            <person name="Wang X.C."/>
            <person name="Gao Y.F."/>
            <person name="Wang H.N."/>
        </authorList>
    </citation>
    <scope>NUCLEOTIDE SEQUENCE</scope>
    <source>
        <strain evidence="13">XJ9S</strain>
    </source>
</reference>
<evidence type="ECO:0000313" key="13">
    <source>
        <dbReference type="EMBL" id="QIM14507.1"/>
    </source>
</evidence>
<gene>
    <name evidence="2" type="primary">S013</name>
    <name evidence="5" type="ORF">DU956_23255</name>
    <name evidence="4" type="ORF">DUR33_24010</name>
    <name evidence="9" type="ORF">E2006_21660</name>
    <name evidence="6" type="ORF">EO073_21640</name>
    <name evidence="7" type="ORF">EO073_24070</name>
    <name evidence="8" type="ORF">EWE19_22505</name>
    <name evidence="12" type="ORF">F1B87_23630</name>
    <name evidence="3" type="ORF">FI095_21660</name>
    <name evidence="11" type="ORF">G2197_24655</name>
    <name evidence="10" type="ORF">G2216_18850</name>
</gene>
<evidence type="ECO:0000313" key="4">
    <source>
        <dbReference type="EMBL" id="EBY0478701.1"/>
    </source>
</evidence>
<evidence type="ECO:0000313" key="11">
    <source>
        <dbReference type="EMBL" id="HAE0019870.1"/>
    </source>
</evidence>
<evidence type="ECO:0000313" key="8">
    <source>
        <dbReference type="EMBL" id="ECD1745342.1"/>
    </source>
</evidence>
<evidence type="ECO:0000313" key="5">
    <source>
        <dbReference type="EMBL" id="EBY2337202.1"/>
    </source>
</evidence>
<evidence type="ECO:0000313" key="12">
    <source>
        <dbReference type="EMBL" id="QGK94907.1"/>
    </source>
</evidence>
<reference evidence="2" key="1">
    <citation type="submission" date="2014-07" db="EMBL/GenBank/DDBJ databases">
        <title>The complete sequence of Salmonella genomic island SGI1-K.</title>
        <authorList>
            <person name="Hamidian M."/>
            <person name="Holt K.E."/>
            <person name="Hall R.M."/>
        </authorList>
    </citation>
    <scope>NUCLEOTIDE SEQUENCE</scope>
    <source>
        <strain evidence="2">SRC73</strain>
    </source>
</reference>
<feature type="signal peptide" evidence="1">
    <location>
        <begin position="1"/>
        <end position="22"/>
    </location>
</feature>
<dbReference type="EMBL" id="AAIKWK010000023">
    <property type="protein sequence ID" value="ECF3454330.1"/>
    <property type="molecule type" value="Genomic_DNA"/>
</dbReference>
<name>A0A075VP65_SALET</name>
<evidence type="ECO:0008006" key="15">
    <source>
        <dbReference type="Google" id="ProtNLM"/>
    </source>
</evidence>
<proteinExistence type="predicted"/>
<reference evidence="8" key="5">
    <citation type="submission" date="2019-02" db="EMBL/GenBank/DDBJ databases">
        <authorList>
            <person name="Ashton P.M."/>
            <person name="Dallman T."/>
            <person name="Nair S."/>
            <person name="De Pinna E."/>
            <person name="Peters T."/>
            <person name="Grant K."/>
        </authorList>
    </citation>
    <scope>NUCLEOTIDE SEQUENCE</scope>
    <source>
        <strain evidence="9">121472</strain>
        <strain evidence="4">137137</strain>
        <strain evidence="8">457327</strain>
        <strain evidence="5">570814</strain>
        <strain evidence="6">572534</strain>
        <strain evidence="3">755747</strain>
    </source>
</reference>
<dbReference type="EMBL" id="AAFJBZ010000028">
    <property type="protein sequence ID" value="EBG5131516.1"/>
    <property type="molecule type" value="Genomic_DNA"/>
</dbReference>
<evidence type="ECO:0000313" key="6">
    <source>
        <dbReference type="EMBL" id="ECA7025105.1"/>
    </source>
</evidence>
<dbReference type="EMBL" id="AY463797">
    <property type="protein sequence ID" value="AIG88668.1"/>
    <property type="molecule type" value="Genomic_DNA"/>
</dbReference>